<gene>
    <name evidence="1" type="ordered locus">TTX_0473</name>
</gene>
<dbReference type="PaxDb" id="768679-TTX_0473"/>
<evidence type="ECO:0000313" key="1">
    <source>
        <dbReference type="EMBL" id="CCC81140.1"/>
    </source>
</evidence>
<dbReference type="eggNOG" id="arCOG05509">
    <property type="taxonomic scope" value="Archaea"/>
</dbReference>
<name>G4RNJ6_THETK</name>
<sequence length="62" mass="6942">MKYAAVVCPKCGMASATRLDAKRHVCPYCGRLIDLDRAPIIYSGSAREVRKAVAEYNSRRPR</sequence>
<dbReference type="Gene3D" id="3.90.820.10">
    <property type="entry name" value="Structural Genomics, Unknown Function 30-nov-00 1gh9 Mol_id"/>
    <property type="match status" value="1"/>
</dbReference>
<dbReference type="AlphaFoldDB" id="G4RNJ6"/>
<dbReference type="STRING" id="768679.TTX_0473"/>
<organism evidence="1 2">
    <name type="scientific">Thermoproteus tenax (strain ATCC 35583 / DSM 2078 / JCM 9277 / NBRC 100435 / Kra 1)</name>
    <dbReference type="NCBI Taxonomy" id="768679"/>
    <lineage>
        <taxon>Archaea</taxon>
        <taxon>Thermoproteota</taxon>
        <taxon>Thermoprotei</taxon>
        <taxon>Thermoproteales</taxon>
        <taxon>Thermoproteaceae</taxon>
        <taxon>Thermoproteus</taxon>
    </lineage>
</organism>
<dbReference type="HOGENOM" id="CLU_200173_0_0_2"/>
<evidence type="ECO:0008006" key="3">
    <source>
        <dbReference type="Google" id="ProtNLM"/>
    </source>
</evidence>
<dbReference type="OrthoDB" id="25930at2157"/>
<accession>G4RNJ6</accession>
<dbReference type="RefSeq" id="WP_014126397.1">
    <property type="nucleotide sequence ID" value="NC_016070.1"/>
</dbReference>
<dbReference type="EMBL" id="FN869859">
    <property type="protein sequence ID" value="CCC81140.1"/>
    <property type="molecule type" value="Genomic_DNA"/>
</dbReference>
<dbReference type="KEGG" id="ttn:TTX_0473"/>
<protein>
    <recommendedName>
        <fullName evidence="3">DUF1922 domain-containing protein</fullName>
    </recommendedName>
</protein>
<dbReference type="GeneID" id="52284606"/>
<keyword evidence="2" id="KW-1185">Reference proteome</keyword>
<dbReference type="Proteomes" id="UP000002654">
    <property type="component" value="Chromosome"/>
</dbReference>
<dbReference type="PATRIC" id="fig|768679.9.peg.489"/>
<evidence type="ECO:0000313" key="2">
    <source>
        <dbReference type="Proteomes" id="UP000002654"/>
    </source>
</evidence>
<reference evidence="1 2" key="1">
    <citation type="journal article" date="2011" name="PLoS ONE">
        <title>The complete genome sequence of Thermoproteus tenax: a physiologically versatile member of the Crenarchaeota.</title>
        <authorList>
            <person name="Siebers B."/>
            <person name="Zaparty M."/>
            <person name="Raddatz G."/>
            <person name="Tjaden B."/>
            <person name="Albers S.V."/>
            <person name="Bell S.D."/>
            <person name="Blombach F."/>
            <person name="Kletzin A."/>
            <person name="Kyrpides N."/>
            <person name="Lanz C."/>
            <person name="Plagens A."/>
            <person name="Rampp M."/>
            <person name="Rosinus A."/>
            <person name="von Jan M."/>
            <person name="Makarova K.S."/>
            <person name="Klenk H.P."/>
            <person name="Schuster S.C."/>
            <person name="Hensel R."/>
        </authorList>
    </citation>
    <scope>NUCLEOTIDE SEQUENCE [LARGE SCALE GENOMIC DNA]</scope>
    <source>
        <strain evidence="2">ATCC 35583 / DSM 2078 / JCM 9277 / NBRC 100435 / Kra 1</strain>
    </source>
</reference>
<proteinExistence type="predicted"/>